<keyword evidence="2" id="KW-1185">Reference proteome</keyword>
<feature type="non-terminal residue" evidence="1">
    <location>
        <position position="65"/>
    </location>
</feature>
<dbReference type="InterPro" id="IPR011009">
    <property type="entry name" value="Kinase-like_dom_sf"/>
</dbReference>
<accession>A0A087SY29</accession>
<dbReference type="AlphaFoldDB" id="A0A087SY29"/>
<reference evidence="1 2" key="1">
    <citation type="submission" date="2013-11" db="EMBL/GenBank/DDBJ databases">
        <title>Genome sequencing of Stegodyphus mimosarum.</title>
        <authorList>
            <person name="Bechsgaard J."/>
        </authorList>
    </citation>
    <scope>NUCLEOTIDE SEQUENCE [LARGE SCALE GENOMIC DNA]</scope>
</reference>
<proteinExistence type="predicted"/>
<evidence type="ECO:0000313" key="2">
    <source>
        <dbReference type="Proteomes" id="UP000054359"/>
    </source>
</evidence>
<sequence length="65" mass="7855">WSKLPGLDLYKIENFYKYNYIRKIFCQQSGKCIDLLNAMFLYYPKARCSAKQCLQLDYFKEEPRG</sequence>
<dbReference type="Proteomes" id="UP000054359">
    <property type="component" value="Unassembled WGS sequence"/>
</dbReference>
<name>A0A087SY29_STEMI</name>
<feature type="non-terminal residue" evidence="1">
    <location>
        <position position="1"/>
    </location>
</feature>
<dbReference type="Gene3D" id="1.10.510.10">
    <property type="entry name" value="Transferase(Phosphotransferase) domain 1"/>
    <property type="match status" value="1"/>
</dbReference>
<dbReference type="OrthoDB" id="1732493at2759"/>
<gene>
    <name evidence="1" type="ORF">X975_25684</name>
</gene>
<evidence type="ECO:0000313" key="1">
    <source>
        <dbReference type="EMBL" id="KFM57768.1"/>
    </source>
</evidence>
<protein>
    <submittedName>
        <fullName evidence="1">Uncharacterized protein</fullName>
    </submittedName>
</protein>
<dbReference type="EMBL" id="KK112483">
    <property type="protein sequence ID" value="KFM57768.1"/>
    <property type="molecule type" value="Genomic_DNA"/>
</dbReference>
<organism evidence="1 2">
    <name type="scientific">Stegodyphus mimosarum</name>
    <name type="common">African social velvet spider</name>
    <dbReference type="NCBI Taxonomy" id="407821"/>
    <lineage>
        <taxon>Eukaryota</taxon>
        <taxon>Metazoa</taxon>
        <taxon>Ecdysozoa</taxon>
        <taxon>Arthropoda</taxon>
        <taxon>Chelicerata</taxon>
        <taxon>Arachnida</taxon>
        <taxon>Araneae</taxon>
        <taxon>Araneomorphae</taxon>
        <taxon>Entelegynae</taxon>
        <taxon>Eresoidea</taxon>
        <taxon>Eresidae</taxon>
        <taxon>Stegodyphus</taxon>
    </lineage>
</organism>
<dbReference type="SUPFAM" id="SSF56112">
    <property type="entry name" value="Protein kinase-like (PK-like)"/>
    <property type="match status" value="1"/>
</dbReference>